<evidence type="ECO:0000256" key="2">
    <source>
        <dbReference type="ARBA" id="ARBA00022679"/>
    </source>
</evidence>
<gene>
    <name evidence="7" type="ORF">SAMN06265360_106261</name>
</gene>
<keyword evidence="2" id="KW-0808">Transferase</keyword>
<evidence type="ECO:0000256" key="3">
    <source>
        <dbReference type="ARBA" id="ARBA00022741"/>
    </source>
</evidence>
<dbReference type="InterPro" id="IPR000719">
    <property type="entry name" value="Prot_kinase_dom"/>
</dbReference>
<dbReference type="InterPro" id="IPR050660">
    <property type="entry name" value="NEK_Ser/Thr_kinase"/>
</dbReference>
<dbReference type="RefSeq" id="WP_245818615.1">
    <property type="nucleotide sequence ID" value="NZ_FZNW01000006.1"/>
</dbReference>
<evidence type="ECO:0000313" key="7">
    <source>
        <dbReference type="EMBL" id="SNR46953.1"/>
    </source>
</evidence>
<evidence type="ECO:0000256" key="4">
    <source>
        <dbReference type="ARBA" id="ARBA00022777"/>
    </source>
</evidence>
<organism evidence="7 8">
    <name type="scientific">Haloechinothrix alba</name>
    <dbReference type="NCBI Taxonomy" id="664784"/>
    <lineage>
        <taxon>Bacteria</taxon>
        <taxon>Bacillati</taxon>
        <taxon>Actinomycetota</taxon>
        <taxon>Actinomycetes</taxon>
        <taxon>Pseudonocardiales</taxon>
        <taxon>Pseudonocardiaceae</taxon>
        <taxon>Haloechinothrix</taxon>
    </lineage>
</organism>
<dbReference type="GO" id="GO:0005524">
    <property type="term" value="F:ATP binding"/>
    <property type="evidence" value="ECO:0007669"/>
    <property type="project" value="UniProtKB-KW"/>
</dbReference>
<dbReference type="GO" id="GO:0004674">
    <property type="term" value="F:protein serine/threonine kinase activity"/>
    <property type="evidence" value="ECO:0007669"/>
    <property type="project" value="UniProtKB-EC"/>
</dbReference>
<dbReference type="SUPFAM" id="SSF56112">
    <property type="entry name" value="Protein kinase-like (PK-like)"/>
    <property type="match status" value="1"/>
</dbReference>
<keyword evidence="4 7" id="KW-0418">Kinase</keyword>
<dbReference type="PANTHER" id="PTHR43671">
    <property type="entry name" value="SERINE/THREONINE-PROTEIN KINASE NEK"/>
    <property type="match status" value="1"/>
</dbReference>
<dbReference type="InterPro" id="IPR008271">
    <property type="entry name" value="Ser/Thr_kinase_AS"/>
</dbReference>
<feature type="domain" description="Protein kinase" evidence="6">
    <location>
        <begin position="1"/>
        <end position="116"/>
    </location>
</feature>
<accession>A0A238WKV8</accession>
<name>A0A238WKV8_9PSEU</name>
<dbReference type="Pfam" id="PF00069">
    <property type="entry name" value="Pkinase"/>
    <property type="match status" value="1"/>
</dbReference>
<dbReference type="PANTHER" id="PTHR43671:SF13">
    <property type="entry name" value="SERINE_THREONINE-PROTEIN KINASE NEK2"/>
    <property type="match status" value="1"/>
</dbReference>
<keyword evidence="5" id="KW-0067">ATP-binding</keyword>
<evidence type="ECO:0000256" key="1">
    <source>
        <dbReference type="ARBA" id="ARBA00012513"/>
    </source>
</evidence>
<dbReference type="Gene3D" id="1.10.510.10">
    <property type="entry name" value="Transferase(Phosphotransferase) domain 1"/>
    <property type="match status" value="1"/>
</dbReference>
<proteinExistence type="predicted"/>
<dbReference type="PROSITE" id="PS00108">
    <property type="entry name" value="PROTEIN_KINASE_ST"/>
    <property type="match status" value="1"/>
</dbReference>
<dbReference type="Proteomes" id="UP000198348">
    <property type="component" value="Unassembled WGS sequence"/>
</dbReference>
<dbReference type="InterPro" id="IPR011009">
    <property type="entry name" value="Kinase-like_dom_sf"/>
</dbReference>
<dbReference type="EC" id="2.7.11.1" evidence="1"/>
<dbReference type="EMBL" id="FZNW01000006">
    <property type="protein sequence ID" value="SNR46953.1"/>
    <property type="molecule type" value="Genomic_DNA"/>
</dbReference>
<protein>
    <recommendedName>
        <fullName evidence="1">non-specific serine/threonine protein kinase</fullName>
        <ecNumber evidence="1">2.7.11.1</ecNumber>
    </recommendedName>
</protein>
<keyword evidence="8" id="KW-1185">Reference proteome</keyword>
<evidence type="ECO:0000313" key="8">
    <source>
        <dbReference type="Proteomes" id="UP000198348"/>
    </source>
</evidence>
<dbReference type="PROSITE" id="PS50011">
    <property type="entry name" value="PROTEIN_KINASE_DOM"/>
    <property type="match status" value="1"/>
</dbReference>
<keyword evidence="3" id="KW-0547">Nucleotide-binding</keyword>
<evidence type="ECO:0000259" key="6">
    <source>
        <dbReference type="PROSITE" id="PS50011"/>
    </source>
</evidence>
<evidence type="ECO:0000256" key="5">
    <source>
        <dbReference type="ARBA" id="ARBA00022840"/>
    </source>
</evidence>
<sequence length="116" mass="12521">MVHRKVIHGRFELQRLPLGWAAAIAAQTCSVLSATHCAYLVHRDLKPGNLMLESDGTVKVLDFGLAVALDLAVMSQITRSGQNIGTPACMAPEQVLAAMSRAQTEPYAFGCTLHEM</sequence>
<dbReference type="AlphaFoldDB" id="A0A238WKV8"/>
<reference evidence="7 8" key="1">
    <citation type="submission" date="2017-06" db="EMBL/GenBank/DDBJ databases">
        <authorList>
            <person name="Kim H.J."/>
            <person name="Triplett B.A."/>
        </authorList>
    </citation>
    <scope>NUCLEOTIDE SEQUENCE [LARGE SCALE GENOMIC DNA]</scope>
    <source>
        <strain evidence="7 8">DSM 45207</strain>
    </source>
</reference>